<sequence>MEDIYVRPLAHLYPPHIGSRFICTHITPIICHQLDIKPREIIARMKSKFDIKVLFVQPYRGRSIIYKWWLLHVSKDSSRHSVLLLRGGDNVSQSLAWTRLSYCLKFLS</sequence>
<dbReference type="AlphaFoldDB" id="A0ABD0UFW3"/>
<gene>
    <name evidence="1" type="ORF">M5K25_019676</name>
</gene>
<protein>
    <submittedName>
        <fullName evidence="1">Uncharacterized protein</fullName>
    </submittedName>
</protein>
<evidence type="ECO:0000313" key="1">
    <source>
        <dbReference type="EMBL" id="KAL0911528.1"/>
    </source>
</evidence>
<reference evidence="1 2" key="1">
    <citation type="journal article" date="2024" name="Plant Biotechnol. J.">
        <title>Dendrobium thyrsiflorum genome and its molecular insights into genes involved in important horticultural traits.</title>
        <authorList>
            <person name="Chen B."/>
            <person name="Wang J.Y."/>
            <person name="Zheng P.J."/>
            <person name="Li K.L."/>
            <person name="Liang Y.M."/>
            <person name="Chen X.F."/>
            <person name="Zhang C."/>
            <person name="Zhao X."/>
            <person name="He X."/>
            <person name="Zhang G.Q."/>
            <person name="Liu Z.J."/>
            <person name="Xu Q."/>
        </authorList>
    </citation>
    <scope>NUCLEOTIDE SEQUENCE [LARGE SCALE GENOMIC DNA]</scope>
    <source>
        <strain evidence="1">GZMU011</strain>
    </source>
</reference>
<accession>A0ABD0UFW3</accession>
<proteinExistence type="predicted"/>
<comment type="caution">
    <text evidence="1">The sequence shown here is derived from an EMBL/GenBank/DDBJ whole genome shotgun (WGS) entry which is preliminary data.</text>
</comment>
<name>A0ABD0UFW3_DENTH</name>
<organism evidence="1 2">
    <name type="scientific">Dendrobium thyrsiflorum</name>
    <name type="common">Pinecone-like raceme dendrobium</name>
    <name type="synonym">Orchid</name>
    <dbReference type="NCBI Taxonomy" id="117978"/>
    <lineage>
        <taxon>Eukaryota</taxon>
        <taxon>Viridiplantae</taxon>
        <taxon>Streptophyta</taxon>
        <taxon>Embryophyta</taxon>
        <taxon>Tracheophyta</taxon>
        <taxon>Spermatophyta</taxon>
        <taxon>Magnoliopsida</taxon>
        <taxon>Liliopsida</taxon>
        <taxon>Asparagales</taxon>
        <taxon>Orchidaceae</taxon>
        <taxon>Epidendroideae</taxon>
        <taxon>Malaxideae</taxon>
        <taxon>Dendrobiinae</taxon>
        <taxon>Dendrobium</taxon>
    </lineage>
</organism>
<keyword evidence="2" id="KW-1185">Reference proteome</keyword>
<dbReference type="EMBL" id="JANQDX010000015">
    <property type="protein sequence ID" value="KAL0911528.1"/>
    <property type="molecule type" value="Genomic_DNA"/>
</dbReference>
<dbReference type="Proteomes" id="UP001552299">
    <property type="component" value="Unassembled WGS sequence"/>
</dbReference>
<evidence type="ECO:0000313" key="2">
    <source>
        <dbReference type="Proteomes" id="UP001552299"/>
    </source>
</evidence>